<keyword evidence="13" id="KW-1185">Reference proteome</keyword>
<dbReference type="Pfam" id="PF02424">
    <property type="entry name" value="ApbE"/>
    <property type="match status" value="1"/>
</dbReference>
<keyword evidence="12" id="KW-0449">Lipoprotein</keyword>
<evidence type="ECO:0000256" key="1">
    <source>
        <dbReference type="ARBA" id="ARBA00011955"/>
    </source>
</evidence>
<organism evidence="12 13">
    <name type="scientific">Aurantimicrobium photophilum</name>
    <dbReference type="NCBI Taxonomy" id="1987356"/>
    <lineage>
        <taxon>Bacteria</taxon>
        <taxon>Bacillati</taxon>
        <taxon>Actinomycetota</taxon>
        <taxon>Actinomycetes</taxon>
        <taxon>Micrococcales</taxon>
        <taxon>Microbacteriaceae</taxon>
        <taxon>Aurantimicrobium</taxon>
    </lineage>
</organism>
<evidence type="ECO:0000256" key="10">
    <source>
        <dbReference type="PIRNR" id="PIRNR006268"/>
    </source>
</evidence>
<gene>
    <name evidence="12" type="ORF">AURMO_01757</name>
</gene>
<evidence type="ECO:0000313" key="12">
    <source>
        <dbReference type="EMBL" id="AWR22338.1"/>
    </source>
</evidence>
<evidence type="ECO:0000256" key="9">
    <source>
        <dbReference type="ARBA" id="ARBA00048540"/>
    </source>
</evidence>
<dbReference type="GO" id="GO:0046872">
    <property type="term" value="F:metal ion binding"/>
    <property type="evidence" value="ECO:0007669"/>
    <property type="project" value="UniProtKB-UniRule"/>
</dbReference>
<evidence type="ECO:0000256" key="7">
    <source>
        <dbReference type="ARBA" id="ARBA00022842"/>
    </source>
</evidence>
<comment type="cofactor">
    <cofactor evidence="11">
        <name>Mg(2+)</name>
        <dbReference type="ChEBI" id="CHEBI:18420"/>
    </cofactor>
    <cofactor evidence="11">
        <name>Mn(2+)</name>
        <dbReference type="ChEBI" id="CHEBI:29035"/>
    </cofactor>
    <text evidence="11">Magnesium. Can also use manganese.</text>
</comment>
<evidence type="ECO:0000256" key="8">
    <source>
        <dbReference type="ARBA" id="ARBA00031306"/>
    </source>
</evidence>
<keyword evidence="6 10" id="KW-0274">FAD</keyword>
<accession>A0A2Z3S6G8</accession>
<evidence type="ECO:0000313" key="13">
    <source>
        <dbReference type="Proteomes" id="UP000246894"/>
    </source>
</evidence>
<keyword evidence="7 10" id="KW-0460">Magnesium</keyword>
<evidence type="ECO:0000256" key="4">
    <source>
        <dbReference type="ARBA" id="ARBA00022679"/>
    </source>
</evidence>
<evidence type="ECO:0000256" key="11">
    <source>
        <dbReference type="PIRSR" id="PIRSR006268-2"/>
    </source>
</evidence>
<dbReference type="InterPro" id="IPR024932">
    <property type="entry name" value="ApbE"/>
</dbReference>
<dbReference type="Proteomes" id="UP000246894">
    <property type="component" value="Chromosome"/>
</dbReference>
<dbReference type="InterPro" id="IPR003374">
    <property type="entry name" value="ApbE-like_sf"/>
</dbReference>
<dbReference type="AlphaFoldDB" id="A0A2Z3S6G8"/>
<keyword evidence="4 10" id="KW-0808">Transferase</keyword>
<protein>
    <recommendedName>
        <fullName evidence="2 10">FAD:protein FMN transferase</fullName>
        <ecNumber evidence="1 10">2.7.1.180</ecNumber>
    </recommendedName>
    <alternativeName>
        <fullName evidence="8 10">Flavin transferase</fullName>
    </alternativeName>
</protein>
<evidence type="ECO:0000256" key="3">
    <source>
        <dbReference type="ARBA" id="ARBA00022630"/>
    </source>
</evidence>
<comment type="catalytic activity">
    <reaction evidence="9 10">
        <text>L-threonyl-[protein] + FAD = FMN-L-threonyl-[protein] + AMP + H(+)</text>
        <dbReference type="Rhea" id="RHEA:36847"/>
        <dbReference type="Rhea" id="RHEA-COMP:11060"/>
        <dbReference type="Rhea" id="RHEA-COMP:11061"/>
        <dbReference type="ChEBI" id="CHEBI:15378"/>
        <dbReference type="ChEBI" id="CHEBI:30013"/>
        <dbReference type="ChEBI" id="CHEBI:57692"/>
        <dbReference type="ChEBI" id="CHEBI:74257"/>
        <dbReference type="ChEBI" id="CHEBI:456215"/>
        <dbReference type="EC" id="2.7.1.180"/>
    </reaction>
</comment>
<dbReference type="EC" id="2.7.1.180" evidence="1 10"/>
<evidence type="ECO:0000256" key="5">
    <source>
        <dbReference type="ARBA" id="ARBA00022723"/>
    </source>
</evidence>
<evidence type="ECO:0000256" key="6">
    <source>
        <dbReference type="ARBA" id="ARBA00022827"/>
    </source>
</evidence>
<dbReference type="KEGG" id="aum:AURMO_01757"/>
<dbReference type="PANTHER" id="PTHR30040">
    <property type="entry name" value="THIAMINE BIOSYNTHESIS LIPOPROTEIN APBE"/>
    <property type="match status" value="1"/>
</dbReference>
<dbReference type="SUPFAM" id="SSF143631">
    <property type="entry name" value="ApbE-like"/>
    <property type="match status" value="1"/>
</dbReference>
<keyword evidence="5 10" id="KW-0479">Metal-binding</keyword>
<dbReference type="PANTHER" id="PTHR30040:SF2">
    <property type="entry name" value="FAD:PROTEIN FMN TRANSFERASE"/>
    <property type="match status" value="1"/>
</dbReference>
<feature type="binding site" evidence="11">
    <location>
        <position position="163"/>
    </location>
    <ligand>
        <name>Mg(2+)</name>
        <dbReference type="ChEBI" id="CHEBI:18420"/>
    </ligand>
</feature>
<dbReference type="PIRSF" id="PIRSF006268">
    <property type="entry name" value="ApbE"/>
    <property type="match status" value="1"/>
</dbReference>
<dbReference type="RefSeq" id="WP_110234779.1">
    <property type="nucleotide sequence ID" value="NZ_CP023994.1"/>
</dbReference>
<dbReference type="GO" id="GO:0016740">
    <property type="term" value="F:transferase activity"/>
    <property type="evidence" value="ECO:0007669"/>
    <property type="project" value="UniProtKB-UniRule"/>
</dbReference>
<evidence type="ECO:0000256" key="2">
    <source>
        <dbReference type="ARBA" id="ARBA00016337"/>
    </source>
</evidence>
<dbReference type="Gene3D" id="3.10.520.10">
    <property type="entry name" value="ApbE-like domains"/>
    <property type="match status" value="1"/>
</dbReference>
<name>A0A2Z3S6G8_9MICO</name>
<sequence length="320" mass="34077">MADDISRSALRAVFTHTNSLPGVLSRRQKIMGGHGTITLVGGNEQLLEQCWALADTCEQLWSRFRDDSDISRINWAEGKPVRVAPMTHQLIAAMISGNTVTQGTYDPTLLPDVLQAGYVTSAVDSSRSTRLPESARAPGNLKGIQFSDEFVSVPRGTTLDPGGIAKGFAADLIAQFALDQGAYGVMVELGGDIVVQGDAPDGVAWRLGVQDPFAHEGHASIVRLQRGAIATSSQVKKRFGEGENSTHHLINPVTHSSAHTQAQTVTVIAASGARAEVLTKRGFMDSPEEFLSWLPSVGGAGLIIFADGSQQVSPNWSTYA</sequence>
<keyword evidence="3 10" id="KW-0285">Flavoprotein</keyword>
<dbReference type="OrthoDB" id="9778595at2"/>
<proteinExistence type="inferred from homology"/>
<reference evidence="12 13" key="1">
    <citation type="submission" date="2017-10" db="EMBL/GenBank/DDBJ databases">
        <title>Genome of an Actinobacterium that displays light-enhanced growth.</title>
        <authorList>
            <person name="Maresca J.A."/>
            <person name="Hempel P."/>
            <person name="Shevchenko O."/>
            <person name="Miller K.J."/>
            <person name="Hahn M.W."/>
        </authorList>
    </citation>
    <scope>NUCLEOTIDE SEQUENCE [LARGE SCALE GENOMIC DNA]</scope>
    <source>
        <strain evidence="12 13">MWH-Mo1</strain>
    </source>
</reference>
<dbReference type="EMBL" id="CP023994">
    <property type="protein sequence ID" value="AWR22338.1"/>
    <property type="molecule type" value="Genomic_DNA"/>
</dbReference>
<comment type="similarity">
    <text evidence="10">Belongs to the ApbE family.</text>
</comment>